<protein>
    <submittedName>
        <fullName evidence="1">Uncharacterized protein</fullName>
    </submittedName>
</protein>
<dbReference type="AlphaFoldDB" id="A0A655RQG6"/>
<gene>
    <name evidence="1" type="ORF">ERS013200_00697</name>
</gene>
<evidence type="ECO:0000313" key="1">
    <source>
        <dbReference type="EMBL" id="CSC15445.1"/>
    </source>
</evidence>
<dbReference type="Proteomes" id="UP000041770">
    <property type="component" value="Unassembled WGS sequence"/>
</dbReference>
<evidence type="ECO:0000313" key="2">
    <source>
        <dbReference type="Proteomes" id="UP000041770"/>
    </source>
</evidence>
<organism evidence="1 2">
    <name type="scientific">Vibrio cholerae</name>
    <dbReference type="NCBI Taxonomy" id="666"/>
    <lineage>
        <taxon>Bacteria</taxon>
        <taxon>Pseudomonadati</taxon>
        <taxon>Pseudomonadota</taxon>
        <taxon>Gammaproteobacteria</taxon>
        <taxon>Vibrionales</taxon>
        <taxon>Vibrionaceae</taxon>
        <taxon>Vibrio</taxon>
    </lineage>
</organism>
<reference evidence="1 2" key="1">
    <citation type="submission" date="2015-07" db="EMBL/GenBank/DDBJ databases">
        <authorList>
            <consortium name="Pathogen Informatics"/>
        </authorList>
    </citation>
    <scope>NUCLEOTIDE SEQUENCE [LARGE SCALE GENOMIC DNA]</scope>
    <source>
        <strain evidence="1 2">A316</strain>
    </source>
</reference>
<sequence length="62" mass="7099">MLRVTVHFKKARKTLARSKAKQQIAASGLYHQGIVKTLWRIMRIDAVTEIVIWASSNFLDMA</sequence>
<dbReference type="EMBL" id="CWQY01000003">
    <property type="protein sequence ID" value="CSC15445.1"/>
    <property type="molecule type" value="Genomic_DNA"/>
</dbReference>
<name>A0A655RQG6_VIBCL</name>
<proteinExistence type="predicted"/>
<accession>A0A655RQG6</accession>